<organism evidence="2 3">
    <name type="scientific">Pseudomonas vranovensis</name>
    <dbReference type="NCBI Taxonomy" id="321661"/>
    <lineage>
        <taxon>Bacteria</taxon>
        <taxon>Pseudomonadati</taxon>
        <taxon>Pseudomonadota</taxon>
        <taxon>Gammaproteobacteria</taxon>
        <taxon>Pseudomonadales</taxon>
        <taxon>Pseudomonadaceae</taxon>
        <taxon>Pseudomonas</taxon>
    </lineage>
</organism>
<feature type="transmembrane region" description="Helical" evidence="1">
    <location>
        <begin position="183"/>
        <end position="201"/>
    </location>
</feature>
<comment type="caution">
    <text evidence="2">The sequence shown here is derived from an EMBL/GenBank/DDBJ whole genome shotgun (WGS) entry which is preliminary data.</text>
</comment>
<feature type="transmembrane region" description="Helical" evidence="1">
    <location>
        <begin position="379"/>
        <end position="399"/>
    </location>
</feature>
<keyword evidence="3" id="KW-1185">Reference proteome</keyword>
<protein>
    <recommendedName>
        <fullName evidence="4">Oligosaccharide repeat unit polymerase</fullName>
    </recommendedName>
</protein>
<proteinExistence type="predicted"/>
<keyword evidence="1" id="KW-1133">Transmembrane helix</keyword>
<dbReference type="Proteomes" id="UP000285286">
    <property type="component" value="Unassembled WGS sequence"/>
</dbReference>
<accession>A0A423D4N8</accession>
<feature type="transmembrane region" description="Helical" evidence="1">
    <location>
        <begin position="120"/>
        <end position="146"/>
    </location>
</feature>
<feature type="transmembrane region" description="Helical" evidence="1">
    <location>
        <begin position="208"/>
        <end position="228"/>
    </location>
</feature>
<evidence type="ECO:0008006" key="4">
    <source>
        <dbReference type="Google" id="ProtNLM"/>
    </source>
</evidence>
<feature type="transmembrane region" description="Helical" evidence="1">
    <location>
        <begin position="405"/>
        <end position="425"/>
    </location>
</feature>
<keyword evidence="1" id="KW-0472">Membrane</keyword>
<feature type="transmembrane region" description="Helical" evidence="1">
    <location>
        <begin position="82"/>
        <end position="100"/>
    </location>
</feature>
<feature type="transmembrane region" description="Helical" evidence="1">
    <location>
        <begin position="16"/>
        <end position="37"/>
    </location>
</feature>
<name>A0A423D4N8_9PSED</name>
<evidence type="ECO:0000313" key="3">
    <source>
        <dbReference type="Proteomes" id="UP000285286"/>
    </source>
</evidence>
<feature type="transmembrane region" description="Helical" evidence="1">
    <location>
        <begin position="43"/>
        <end position="61"/>
    </location>
</feature>
<sequence length="431" mass="47584">MTPLFIRLAVFPPYRIFLWGGLCCVLIWLCAPIDYSYEAGPSSLFILLSYVYLFLLTLFFACGQMRARVLTFECEAGSISRLVWFIYGLGSIGLLLRVIERIFMRAGGNLSSDFMENRELIASGGSGSLALLGGVLSSFFLFLPIFICMMRVAGARCWYHFPMLFCCLLFAVFDMVIQGSRSILVVFMATSLMSALMTGYVRLSLRNLVLGVVVAIAFIWLGGMVFWIRTQQMGMDPVASMELSGYARFAPASAQVVDYLGQNDSSGLAGLVYALTHFSQYITHGLYEFFYLTSLVDGASTYGLHSFYIPAKIVMAALGKGDIEDVLSAGVIRPGVYTTLFGPVVYDFGIWGGALACVVFASVLGLVARALRYRRLAWLPMYLIFCSFLPFFLVVNLFVSGIGQYAMIAAVLLGLILRVFYSTLFKASDSV</sequence>
<evidence type="ECO:0000313" key="2">
    <source>
        <dbReference type="EMBL" id="ROL66511.1"/>
    </source>
</evidence>
<evidence type="ECO:0000256" key="1">
    <source>
        <dbReference type="SAM" id="Phobius"/>
    </source>
</evidence>
<feature type="transmembrane region" description="Helical" evidence="1">
    <location>
        <begin position="348"/>
        <end position="367"/>
    </location>
</feature>
<gene>
    <name evidence="2" type="ORF">BHU25_20160</name>
</gene>
<dbReference type="EMBL" id="MOAM01000028">
    <property type="protein sequence ID" value="ROL66511.1"/>
    <property type="molecule type" value="Genomic_DNA"/>
</dbReference>
<dbReference type="AlphaFoldDB" id="A0A423D4N8"/>
<feature type="transmembrane region" description="Helical" evidence="1">
    <location>
        <begin position="158"/>
        <end position="177"/>
    </location>
</feature>
<dbReference type="RefSeq" id="WP_123567189.1">
    <property type="nucleotide sequence ID" value="NZ_MOAM01000028.1"/>
</dbReference>
<reference evidence="2 3" key="1">
    <citation type="submission" date="2016-10" db="EMBL/GenBank/DDBJ databases">
        <title>Comparative genome analysis of multiple Pseudomonas spp. focuses on biocontrol and plant growth promoting traits.</title>
        <authorList>
            <person name="Tao X.-Y."/>
            <person name="Taylor C.G."/>
        </authorList>
    </citation>
    <scope>NUCLEOTIDE SEQUENCE [LARGE SCALE GENOMIC DNA]</scope>
    <source>
        <strain evidence="2 3">15D11</strain>
    </source>
</reference>
<keyword evidence="1" id="KW-0812">Transmembrane</keyword>